<keyword evidence="5" id="KW-1133">Transmembrane helix</keyword>
<evidence type="ECO:0000259" key="7">
    <source>
        <dbReference type="Pfam" id="PF03404"/>
    </source>
</evidence>
<dbReference type="GO" id="GO:0008482">
    <property type="term" value="F:sulfite oxidase activity"/>
    <property type="evidence" value="ECO:0007669"/>
    <property type="project" value="TreeGrafter"/>
</dbReference>
<dbReference type="InterPro" id="IPR030835">
    <property type="entry name" value="Sulfite_DH_SoxC"/>
</dbReference>
<keyword evidence="5" id="KW-0472">Membrane</keyword>
<dbReference type="InterPro" id="IPR036374">
    <property type="entry name" value="OxRdtase_Mopterin-bd_sf"/>
</dbReference>
<keyword evidence="5" id="KW-0812">Transmembrane</keyword>
<evidence type="ECO:0000313" key="8">
    <source>
        <dbReference type="EMBL" id="PCI77170.1"/>
    </source>
</evidence>
<evidence type="ECO:0000256" key="2">
    <source>
        <dbReference type="ARBA" id="ARBA00022505"/>
    </source>
</evidence>
<dbReference type="Proteomes" id="UP000218767">
    <property type="component" value="Unassembled WGS sequence"/>
</dbReference>
<feature type="domain" description="Moybdenum cofactor oxidoreductase dimerisation" evidence="7">
    <location>
        <begin position="297"/>
        <end position="398"/>
    </location>
</feature>
<evidence type="ECO:0000256" key="5">
    <source>
        <dbReference type="SAM" id="Phobius"/>
    </source>
</evidence>
<keyword evidence="3" id="KW-0479">Metal-binding</keyword>
<dbReference type="AlphaFoldDB" id="A0A2A4X3M4"/>
<feature type="domain" description="Oxidoreductase molybdopterin-binding" evidence="6">
    <location>
        <begin position="110"/>
        <end position="272"/>
    </location>
</feature>
<sequence length="423" mass="45723">MSKQELEKVAANGLINRRHLLGLGLAGMGTIASTSLLGADAGLNLEIPGWSKQPGASASGYGSRSRFTDDMQRMAGNPNPLYPGGGASRSPLHQLQGSITPNSLHFERHHAGIPDIDPAQHKLVIHGLVRQPLVFSYEDLLRYPMVSKIYFLECSGNSGSLFGPNPADGSAQSLHGLVSGAEWTGIPLSTLLDEAGVDPEARWINAVGADAASMGRSIPLNRAMDDVMLALFQNGEPVRPGQGYPMRLFVPGCEGNISVKWLTQIKLTREPTHFRDETSKYTDTRLDRKSLQFTFPMGTKSVITSPSGQMKLERQGIYQVSGIAWSGRGSIRRIEVSADGGRTWADAMIQSHQSEKALARFSIPWEWSGGNAVLQSRATDSQGNVQPTRSSLVTEKGNISTYHFHGIQSWAVNTAGDVANVYA</sequence>
<evidence type="ECO:0000259" key="6">
    <source>
        <dbReference type="Pfam" id="PF00174"/>
    </source>
</evidence>
<dbReference type="InterPro" id="IPR014756">
    <property type="entry name" value="Ig_E-set"/>
</dbReference>
<dbReference type="GO" id="GO:0006790">
    <property type="term" value="P:sulfur compound metabolic process"/>
    <property type="evidence" value="ECO:0007669"/>
    <property type="project" value="TreeGrafter"/>
</dbReference>
<gene>
    <name evidence="8" type="primary">soxC</name>
    <name evidence="8" type="ORF">COB20_08905</name>
</gene>
<dbReference type="GO" id="GO:0020037">
    <property type="term" value="F:heme binding"/>
    <property type="evidence" value="ECO:0007669"/>
    <property type="project" value="TreeGrafter"/>
</dbReference>
<dbReference type="InterPro" id="IPR005066">
    <property type="entry name" value="MoCF_OxRdtse_dimer"/>
</dbReference>
<comment type="caution">
    <text evidence="8">The sequence shown here is derived from an EMBL/GenBank/DDBJ whole genome shotgun (WGS) entry which is preliminary data.</text>
</comment>
<keyword evidence="4" id="KW-0560">Oxidoreductase</keyword>
<dbReference type="InterPro" id="IPR000572">
    <property type="entry name" value="OxRdtase_Mopterin-bd_dom"/>
</dbReference>
<evidence type="ECO:0000256" key="3">
    <source>
        <dbReference type="ARBA" id="ARBA00022723"/>
    </source>
</evidence>
<dbReference type="GO" id="GO:0043546">
    <property type="term" value="F:molybdopterin cofactor binding"/>
    <property type="evidence" value="ECO:0007669"/>
    <property type="project" value="TreeGrafter"/>
</dbReference>
<proteinExistence type="predicted"/>
<evidence type="ECO:0000256" key="1">
    <source>
        <dbReference type="ARBA" id="ARBA00001924"/>
    </source>
</evidence>
<dbReference type="Pfam" id="PF00174">
    <property type="entry name" value="Oxidored_molyb"/>
    <property type="match status" value="1"/>
</dbReference>
<dbReference type="SUPFAM" id="SSF56524">
    <property type="entry name" value="Oxidoreductase molybdopterin-binding domain"/>
    <property type="match status" value="1"/>
</dbReference>
<dbReference type="GO" id="GO:0030151">
    <property type="term" value="F:molybdenum ion binding"/>
    <property type="evidence" value="ECO:0007669"/>
    <property type="project" value="InterPro"/>
</dbReference>
<feature type="transmembrane region" description="Helical" evidence="5">
    <location>
        <begin position="20"/>
        <end position="39"/>
    </location>
</feature>
<dbReference type="EMBL" id="NVUL01000048">
    <property type="protein sequence ID" value="PCI77170.1"/>
    <property type="molecule type" value="Genomic_DNA"/>
</dbReference>
<dbReference type="InterPro" id="IPR008335">
    <property type="entry name" value="Mopterin_OxRdtase_euk"/>
</dbReference>
<dbReference type="SUPFAM" id="SSF81296">
    <property type="entry name" value="E set domains"/>
    <property type="match status" value="1"/>
</dbReference>
<dbReference type="PANTHER" id="PTHR19372">
    <property type="entry name" value="SULFITE REDUCTASE"/>
    <property type="match status" value="1"/>
</dbReference>
<keyword evidence="2" id="KW-0500">Molybdenum</keyword>
<organism evidence="8 9">
    <name type="scientific">SAR86 cluster bacterium</name>
    <dbReference type="NCBI Taxonomy" id="2030880"/>
    <lineage>
        <taxon>Bacteria</taxon>
        <taxon>Pseudomonadati</taxon>
        <taxon>Pseudomonadota</taxon>
        <taxon>Gammaproteobacteria</taxon>
        <taxon>SAR86 cluster</taxon>
    </lineage>
</organism>
<evidence type="ECO:0000313" key="9">
    <source>
        <dbReference type="Proteomes" id="UP000218767"/>
    </source>
</evidence>
<dbReference type="PRINTS" id="PR00407">
    <property type="entry name" value="EUMOPTERIN"/>
</dbReference>
<comment type="cofactor">
    <cofactor evidence="1">
        <name>Mo-molybdopterin</name>
        <dbReference type="ChEBI" id="CHEBI:71302"/>
    </cofactor>
</comment>
<dbReference type="Pfam" id="PF03404">
    <property type="entry name" value="Mo-co_dimer"/>
    <property type="match status" value="1"/>
</dbReference>
<evidence type="ECO:0000256" key="4">
    <source>
        <dbReference type="ARBA" id="ARBA00023002"/>
    </source>
</evidence>
<dbReference type="NCBIfam" id="TIGR04555">
    <property type="entry name" value="sulfite_DH_soxC"/>
    <property type="match status" value="1"/>
</dbReference>
<protein>
    <submittedName>
        <fullName evidence="8">Sulfite dehydrogenase</fullName>
    </submittedName>
</protein>
<dbReference type="Gene3D" id="3.90.420.10">
    <property type="entry name" value="Oxidoreductase, molybdopterin-binding domain"/>
    <property type="match status" value="1"/>
</dbReference>
<reference evidence="9" key="1">
    <citation type="submission" date="2017-08" db="EMBL/GenBank/DDBJ databases">
        <title>A dynamic microbial community with high functional redundancy inhabits the cold, oxic subseafloor aquifer.</title>
        <authorList>
            <person name="Tully B.J."/>
            <person name="Wheat C.G."/>
            <person name="Glazer B.T."/>
            <person name="Huber J.A."/>
        </authorList>
    </citation>
    <scope>NUCLEOTIDE SEQUENCE [LARGE SCALE GENOMIC DNA]</scope>
</reference>
<accession>A0A2A4X3M4</accession>
<dbReference type="Gene3D" id="2.60.40.650">
    <property type="match status" value="1"/>
</dbReference>
<dbReference type="PANTHER" id="PTHR19372:SF7">
    <property type="entry name" value="SULFITE OXIDASE, MITOCHONDRIAL"/>
    <property type="match status" value="1"/>
</dbReference>
<name>A0A2A4X3M4_9GAMM</name>